<dbReference type="EMBL" id="FCOI02000050">
    <property type="protein sequence ID" value="SAK96967.1"/>
    <property type="molecule type" value="Genomic_DNA"/>
</dbReference>
<dbReference type="AlphaFoldDB" id="A0A158DTB6"/>
<evidence type="ECO:0000313" key="1">
    <source>
        <dbReference type="EMBL" id="SAK96967.1"/>
    </source>
</evidence>
<gene>
    <name evidence="1" type="ORF">AWB76_07360</name>
</gene>
<sequence>MRRMKDSLKGRSTVTTGLLYCQSKHCWTSTIHLACFAGVRVKRFEIIIVRAKIVCIESALLAIDHFADAKASNQISCIAQVAMEKPGTRLSKGE</sequence>
<dbReference type="Proteomes" id="UP000054624">
    <property type="component" value="Unassembled WGS sequence"/>
</dbReference>
<organism evidence="1 2">
    <name type="scientific">Caballeronia temeraria</name>
    <dbReference type="NCBI Taxonomy" id="1777137"/>
    <lineage>
        <taxon>Bacteria</taxon>
        <taxon>Pseudomonadati</taxon>
        <taxon>Pseudomonadota</taxon>
        <taxon>Betaproteobacteria</taxon>
        <taxon>Burkholderiales</taxon>
        <taxon>Burkholderiaceae</taxon>
        <taxon>Caballeronia</taxon>
    </lineage>
</organism>
<evidence type="ECO:0000313" key="2">
    <source>
        <dbReference type="Proteomes" id="UP000054624"/>
    </source>
</evidence>
<keyword evidence="2" id="KW-1185">Reference proteome</keyword>
<name>A0A158DTB6_9BURK</name>
<reference evidence="2" key="1">
    <citation type="submission" date="2016-01" db="EMBL/GenBank/DDBJ databases">
        <authorList>
            <person name="Peeters Charlotte."/>
        </authorList>
    </citation>
    <scope>NUCLEOTIDE SEQUENCE [LARGE SCALE GENOMIC DNA]</scope>
</reference>
<accession>A0A158DTB6</accession>
<protein>
    <submittedName>
        <fullName evidence="1">Uncharacterized protein</fullName>
    </submittedName>
</protein>
<proteinExistence type="predicted"/>